<dbReference type="Gene3D" id="2.60.120.620">
    <property type="entry name" value="q2cbj1_9rhob like domain"/>
    <property type="match status" value="1"/>
</dbReference>
<dbReference type="PANTHER" id="PTHR20883:SF48">
    <property type="entry name" value="ECTOINE DIOXYGENASE"/>
    <property type="match status" value="1"/>
</dbReference>
<dbReference type="SUPFAM" id="SSF51197">
    <property type="entry name" value="Clavaminate synthase-like"/>
    <property type="match status" value="1"/>
</dbReference>
<reference evidence="2 3" key="1">
    <citation type="submission" date="2023-10" db="EMBL/GenBank/DDBJ databases">
        <title>Rubellicoccus peritrichatus gen. nov., sp. nov., isolated from an algae of coral reef tank.</title>
        <authorList>
            <person name="Luo J."/>
        </authorList>
    </citation>
    <scope>NUCLEOTIDE SEQUENCE [LARGE SCALE GENOMIC DNA]</scope>
    <source>
        <strain evidence="2 3">CR14</strain>
    </source>
</reference>
<dbReference type="KEGG" id="puo:RZN69_18385"/>
<evidence type="ECO:0000313" key="2">
    <source>
        <dbReference type="EMBL" id="WOO40594.1"/>
    </source>
</evidence>
<name>A0AAQ3LES7_9BACT</name>
<protein>
    <submittedName>
        <fullName evidence="2">Phytanoyl-CoA dioxygenase family protein</fullName>
    </submittedName>
</protein>
<gene>
    <name evidence="2" type="ORF">RZN69_18385</name>
</gene>
<dbReference type="EMBL" id="CP136920">
    <property type="protein sequence ID" value="WOO40594.1"/>
    <property type="molecule type" value="Genomic_DNA"/>
</dbReference>
<evidence type="ECO:0000313" key="3">
    <source>
        <dbReference type="Proteomes" id="UP001304300"/>
    </source>
</evidence>
<accession>A0AAQ3LES7</accession>
<organism evidence="2 3">
    <name type="scientific">Rubellicoccus peritrichatus</name>
    <dbReference type="NCBI Taxonomy" id="3080537"/>
    <lineage>
        <taxon>Bacteria</taxon>
        <taxon>Pseudomonadati</taxon>
        <taxon>Verrucomicrobiota</taxon>
        <taxon>Opitutia</taxon>
        <taxon>Puniceicoccales</taxon>
        <taxon>Cerasicoccaceae</taxon>
        <taxon>Rubellicoccus</taxon>
    </lineage>
</organism>
<keyword evidence="2" id="KW-0560">Oxidoreductase</keyword>
<sequence length="264" mass="30104">METETQSINCEQWQSFLEDGYFIAKGLIDSTTLKSLQNRLDDIMMGKARVDYGRMLMQLDSETGDYSDAGEQSKGFKGATLNYRKIQDLEFDPMFLELMRHPLFESTCRQVYGNEADIAVFRAMFMNKPANRGTFLPWHQDRWTFLDRDPQLTIWCALDPATKENGCVQIVPASHRNGLINPSHPSGFLTDEQAAEYATAENIVYVELEPGDVVFLHNYLLHASDVNRSSQSRRAFSICYMDKASVDSREKPHDYPVIFGEGAL</sequence>
<comment type="cofactor">
    <cofactor evidence="1">
        <name>Fe(2+)</name>
        <dbReference type="ChEBI" id="CHEBI:29033"/>
    </cofactor>
</comment>
<proteinExistence type="predicted"/>
<dbReference type="RefSeq" id="WP_317832706.1">
    <property type="nucleotide sequence ID" value="NZ_CP136920.1"/>
</dbReference>
<dbReference type="AlphaFoldDB" id="A0AAQ3LES7"/>
<dbReference type="Pfam" id="PF05721">
    <property type="entry name" value="PhyH"/>
    <property type="match status" value="1"/>
</dbReference>
<dbReference type="GO" id="GO:0005506">
    <property type="term" value="F:iron ion binding"/>
    <property type="evidence" value="ECO:0007669"/>
    <property type="project" value="UniProtKB-ARBA"/>
</dbReference>
<dbReference type="InterPro" id="IPR008775">
    <property type="entry name" value="Phytyl_CoA_dOase-like"/>
</dbReference>
<evidence type="ECO:0000256" key="1">
    <source>
        <dbReference type="ARBA" id="ARBA00001954"/>
    </source>
</evidence>
<keyword evidence="3" id="KW-1185">Reference proteome</keyword>
<dbReference type="Proteomes" id="UP001304300">
    <property type="component" value="Chromosome"/>
</dbReference>
<dbReference type="GO" id="GO:0016706">
    <property type="term" value="F:2-oxoglutarate-dependent dioxygenase activity"/>
    <property type="evidence" value="ECO:0007669"/>
    <property type="project" value="UniProtKB-ARBA"/>
</dbReference>
<keyword evidence="2" id="KW-0223">Dioxygenase</keyword>
<dbReference type="PANTHER" id="PTHR20883">
    <property type="entry name" value="PHYTANOYL-COA DIOXYGENASE DOMAIN CONTAINING 1"/>
    <property type="match status" value="1"/>
</dbReference>